<protein>
    <recommendedName>
        <fullName evidence="4">DUF4913 domain-containing protein</fullName>
    </recommendedName>
</protein>
<dbReference type="Pfam" id="PF16259">
    <property type="entry name" value="DUF4913"/>
    <property type="match status" value="1"/>
</dbReference>
<comment type="caution">
    <text evidence="2">The sequence shown here is derived from an EMBL/GenBank/DDBJ whole genome shotgun (WGS) entry which is preliminary data.</text>
</comment>
<organism evidence="2 3">
    <name type="scientific">Amycolatopsis roodepoortensis</name>
    <dbReference type="NCBI Taxonomy" id="700274"/>
    <lineage>
        <taxon>Bacteria</taxon>
        <taxon>Bacillati</taxon>
        <taxon>Actinomycetota</taxon>
        <taxon>Actinomycetes</taxon>
        <taxon>Pseudonocardiales</taxon>
        <taxon>Pseudonocardiaceae</taxon>
        <taxon>Amycolatopsis</taxon>
    </lineage>
</organism>
<name>A0ABR9LIL2_9PSEU</name>
<evidence type="ECO:0008006" key="4">
    <source>
        <dbReference type="Google" id="ProtNLM"/>
    </source>
</evidence>
<reference evidence="2 3" key="1">
    <citation type="submission" date="2020-10" db="EMBL/GenBank/DDBJ databases">
        <title>Sequencing the genomes of 1000 actinobacteria strains.</title>
        <authorList>
            <person name="Klenk H.-P."/>
        </authorList>
    </citation>
    <scope>NUCLEOTIDE SEQUENCE [LARGE SCALE GENOMIC DNA]</scope>
    <source>
        <strain evidence="2 3">DSM 46661</strain>
    </source>
</reference>
<evidence type="ECO:0000313" key="2">
    <source>
        <dbReference type="EMBL" id="MBE1580493.1"/>
    </source>
</evidence>
<dbReference type="RefSeq" id="WP_192747056.1">
    <property type="nucleotide sequence ID" value="NZ_JADBEJ010000007.1"/>
</dbReference>
<sequence>MQAGSPAKKEKKKPEAAKWDTAELLEWLENCLFPVYLRPLGRPGMRWCSRWWAHAEAWVRLAACHRAWKELAPNAGAGLSTWHRDHLDPMLLALLGENGPFAACTPRSHADPTRARHAQSPPYDREPVPTEPPGAP</sequence>
<dbReference type="Proteomes" id="UP000656548">
    <property type="component" value="Unassembled WGS sequence"/>
</dbReference>
<dbReference type="InterPro" id="IPR032584">
    <property type="entry name" value="DUF4913"/>
</dbReference>
<accession>A0ABR9LIL2</accession>
<feature type="region of interest" description="Disordered" evidence="1">
    <location>
        <begin position="103"/>
        <end position="136"/>
    </location>
</feature>
<proteinExistence type="predicted"/>
<gene>
    <name evidence="2" type="ORF">H4W30_007574</name>
</gene>
<keyword evidence="3" id="KW-1185">Reference proteome</keyword>
<evidence type="ECO:0000256" key="1">
    <source>
        <dbReference type="SAM" id="MobiDB-lite"/>
    </source>
</evidence>
<dbReference type="EMBL" id="JADBEJ010000007">
    <property type="protein sequence ID" value="MBE1580493.1"/>
    <property type="molecule type" value="Genomic_DNA"/>
</dbReference>
<evidence type="ECO:0000313" key="3">
    <source>
        <dbReference type="Proteomes" id="UP000656548"/>
    </source>
</evidence>